<name>A0A1W1I7F4_9BACT</name>
<accession>A0A1W1I7F4</accession>
<gene>
    <name evidence="2" type="ORF">NSJP_2811</name>
</gene>
<dbReference type="Proteomes" id="UP000192042">
    <property type="component" value="Chromosome I"/>
</dbReference>
<protein>
    <submittedName>
        <fullName evidence="2">Uncharacterized protein</fullName>
    </submittedName>
</protein>
<organism evidence="2 3">
    <name type="scientific">Nitrospira japonica</name>
    <dbReference type="NCBI Taxonomy" id="1325564"/>
    <lineage>
        <taxon>Bacteria</taxon>
        <taxon>Pseudomonadati</taxon>
        <taxon>Nitrospirota</taxon>
        <taxon>Nitrospiria</taxon>
        <taxon>Nitrospirales</taxon>
        <taxon>Nitrospiraceae</taxon>
        <taxon>Nitrospira</taxon>
    </lineage>
</organism>
<feature type="region of interest" description="Disordered" evidence="1">
    <location>
        <begin position="33"/>
        <end position="56"/>
    </location>
</feature>
<dbReference type="EMBL" id="LT828648">
    <property type="protein sequence ID" value="SLM48978.1"/>
    <property type="molecule type" value="Genomic_DNA"/>
</dbReference>
<evidence type="ECO:0000256" key="1">
    <source>
        <dbReference type="SAM" id="MobiDB-lite"/>
    </source>
</evidence>
<sequence length="56" mass="6221">MTVFLIGVLTVTALVSLIVVTLGNESDARRRQIVRDKSNASSEERRVDYVESRQAA</sequence>
<keyword evidence="3" id="KW-1185">Reference proteome</keyword>
<proteinExistence type="predicted"/>
<dbReference type="STRING" id="1325564.NSJP_2811"/>
<evidence type="ECO:0000313" key="2">
    <source>
        <dbReference type="EMBL" id="SLM48978.1"/>
    </source>
</evidence>
<dbReference type="AlphaFoldDB" id="A0A1W1I7F4"/>
<reference evidence="2 3" key="1">
    <citation type="submission" date="2017-03" db="EMBL/GenBank/DDBJ databases">
        <authorList>
            <person name="Afonso C.L."/>
            <person name="Miller P.J."/>
            <person name="Scott M.A."/>
            <person name="Spackman E."/>
            <person name="Goraichik I."/>
            <person name="Dimitrov K.M."/>
            <person name="Suarez D.L."/>
            <person name="Swayne D.E."/>
        </authorList>
    </citation>
    <scope>NUCLEOTIDE SEQUENCE [LARGE SCALE GENOMIC DNA]</scope>
    <source>
        <strain evidence="2">Genome sequencing of Nitrospira japonica strain NJ11</strain>
    </source>
</reference>
<dbReference type="KEGG" id="nja:NSJP_2811"/>
<evidence type="ECO:0000313" key="3">
    <source>
        <dbReference type="Proteomes" id="UP000192042"/>
    </source>
</evidence>